<protein>
    <submittedName>
        <fullName evidence="4">Predicted protein</fullName>
    </submittedName>
</protein>
<proteinExistence type="predicted"/>
<sequence length="572" mass="66283">MNGQGTFVFCNGDMYSGEWKDGVANGKGLYTWKVTDDRYMGEFLNMKRHGSGTMLFQNGHKYDGLFYNDYRYGHGVETFANGNRYEGYWIMDKRHGYGLAYIKFDNLDKKLQKKRKQLVKGQSFNGSSNSSNNSNSNNSSTTTNNGNTINNLYINNLHSIDNYVIYLQEYQIGKLLNEKELFPTDYNQYLPSNPNQEQHLKPPKELFNEEINEILFKIDEEIQLLVEDSNGQLKLSNHHHDNHSNNNNNNDNNNTSPSMDDINGNNNTNIEDVSPLSRNSHLSEIVQPILCTDNVFVQGVVCWEDKYWDMIQQLFVQQYTFKCELNHSKKLLQQLDQLTYLEQRRMEILEKIEMCNNAKTKTKWEMKRVIVEELNSEAPNDYSGVDLFQDRLDELISEMKLELTEILQLKNNASQERDEKKIQQTSQQVSDIEKKIFRLESALQTAKNTSIQNPKLKQVREHALYSQLLETVAIHLQRLRVLLRRLMSFKYGLGAVIFTPNQLDIVINNNNGGANEEELNNTKNLIMLVQGLFESNIVRSRDQIAQHLKIAGIDADNILKRTRSISDDLQKQ</sequence>
<accession>D2VRJ8</accession>
<dbReference type="Proteomes" id="UP000006671">
    <property type="component" value="Unassembled WGS sequence"/>
</dbReference>
<dbReference type="GeneID" id="8854664"/>
<dbReference type="VEuPathDB" id="AmoebaDB:NAEGRDRAFT_51697"/>
<dbReference type="InParanoid" id="D2VRJ8"/>
<evidence type="ECO:0000313" key="5">
    <source>
        <dbReference type="Proteomes" id="UP000006671"/>
    </source>
</evidence>
<dbReference type="Gene3D" id="2.20.110.10">
    <property type="entry name" value="Histone H3 K4-specific methyltransferase SET7/9 N-terminal domain"/>
    <property type="match status" value="2"/>
</dbReference>
<dbReference type="OMA" id="WEMKRVI"/>
<evidence type="ECO:0000256" key="2">
    <source>
        <dbReference type="SAM" id="Coils"/>
    </source>
</evidence>
<dbReference type="SUPFAM" id="SSF82185">
    <property type="entry name" value="Histone H3 K4-specific methyltransferase SET7/9 N-terminal domain"/>
    <property type="match status" value="1"/>
</dbReference>
<feature type="coiled-coil region" evidence="2">
    <location>
        <begin position="392"/>
        <end position="449"/>
    </location>
</feature>
<evidence type="ECO:0000313" key="4">
    <source>
        <dbReference type="EMBL" id="EFC40616.1"/>
    </source>
</evidence>
<feature type="region of interest" description="Disordered" evidence="3">
    <location>
        <begin position="234"/>
        <end position="274"/>
    </location>
</feature>
<evidence type="ECO:0000256" key="1">
    <source>
        <dbReference type="ARBA" id="ARBA00022737"/>
    </source>
</evidence>
<dbReference type="PANTHER" id="PTHR43215:SF14">
    <property type="entry name" value="RADIAL SPOKE HEAD 1 HOMOLOG"/>
    <property type="match status" value="1"/>
</dbReference>
<dbReference type="KEGG" id="ngr:NAEGRDRAFT_51697"/>
<feature type="compositionally biased region" description="Polar residues" evidence="3">
    <location>
        <begin position="255"/>
        <end position="274"/>
    </location>
</feature>
<evidence type="ECO:0000256" key="3">
    <source>
        <dbReference type="SAM" id="MobiDB-lite"/>
    </source>
</evidence>
<keyword evidence="1" id="KW-0677">Repeat</keyword>
<dbReference type="InterPro" id="IPR003409">
    <property type="entry name" value="MORN"/>
</dbReference>
<dbReference type="RefSeq" id="XP_002673360.1">
    <property type="nucleotide sequence ID" value="XM_002673314.1"/>
</dbReference>
<name>D2VRJ8_NAEGR</name>
<dbReference type="Pfam" id="PF02493">
    <property type="entry name" value="MORN"/>
    <property type="match status" value="5"/>
</dbReference>
<gene>
    <name evidence="4" type="ORF">NAEGRDRAFT_51697</name>
</gene>
<reference evidence="4 5" key="1">
    <citation type="journal article" date="2010" name="Cell">
        <title>The genome of Naegleria gruberi illuminates early eukaryotic versatility.</title>
        <authorList>
            <person name="Fritz-Laylin L.K."/>
            <person name="Prochnik S.E."/>
            <person name="Ginger M.L."/>
            <person name="Dacks J.B."/>
            <person name="Carpenter M.L."/>
            <person name="Field M.C."/>
            <person name="Kuo A."/>
            <person name="Paredez A."/>
            <person name="Chapman J."/>
            <person name="Pham J."/>
            <person name="Shu S."/>
            <person name="Neupane R."/>
            <person name="Cipriano M."/>
            <person name="Mancuso J."/>
            <person name="Tu H."/>
            <person name="Salamov A."/>
            <person name="Lindquist E."/>
            <person name="Shapiro H."/>
            <person name="Lucas S."/>
            <person name="Grigoriev I.V."/>
            <person name="Cande W.Z."/>
            <person name="Fulton C."/>
            <person name="Rokhsar D.S."/>
            <person name="Dawson S.C."/>
        </authorList>
    </citation>
    <scope>NUCLEOTIDE SEQUENCE [LARGE SCALE GENOMIC DNA]</scope>
    <source>
        <strain evidence="4 5">NEG-M</strain>
    </source>
</reference>
<dbReference type="EMBL" id="GG738891">
    <property type="protein sequence ID" value="EFC40616.1"/>
    <property type="molecule type" value="Genomic_DNA"/>
</dbReference>
<keyword evidence="2" id="KW-0175">Coiled coil</keyword>
<keyword evidence="5" id="KW-1185">Reference proteome</keyword>
<organism evidence="5">
    <name type="scientific">Naegleria gruberi</name>
    <name type="common">Amoeba</name>
    <dbReference type="NCBI Taxonomy" id="5762"/>
    <lineage>
        <taxon>Eukaryota</taxon>
        <taxon>Discoba</taxon>
        <taxon>Heterolobosea</taxon>
        <taxon>Tetramitia</taxon>
        <taxon>Eutetramitia</taxon>
        <taxon>Vahlkampfiidae</taxon>
        <taxon>Naegleria</taxon>
    </lineage>
</organism>
<dbReference type="SMART" id="SM00698">
    <property type="entry name" value="MORN"/>
    <property type="match status" value="4"/>
</dbReference>
<dbReference type="OrthoDB" id="270720at2759"/>
<feature type="compositionally biased region" description="Low complexity" evidence="3">
    <location>
        <begin position="244"/>
        <end position="254"/>
    </location>
</feature>
<dbReference type="eggNOG" id="KOG0231">
    <property type="taxonomic scope" value="Eukaryota"/>
</dbReference>
<feature type="compositionally biased region" description="Low complexity" evidence="3">
    <location>
        <begin position="119"/>
        <end position="143"/>
    </location>
</feature>
<dbReference type="AlphaFoldDB" id="D2VRJ8"/>
<dbReference type="PANTHER" id="PTHR43215">
    <property type="entry name" value="RADIAL SPOKE HEAD 1 HOMOLOG"/>
    <property type="match status" value="1"/>
</dbReference>
<feature type="region of interest" description="Disordered" evidence="3">
    <location>
        <begin position="118"/>
        <end position="143"/>
    </location>
</feature>